<dbReference type="InterPro" id="IPR036919">
    <property type="entry name" value="Ribo_uL30_ferredoxin-like_sf"/>
</dbReference>
<sequence length="62" mass="6749">MATKIKITKTKSDIGSSQRQKDTLKALGLGRMLSSTVKENSDCIRGMVNKVSHLVSVEEVEA</sequence>
<comment type="caution">
    <text evidence="8">The sequence shown here is derived from an EMBL/GenBank/DDBJ whole genome shotgun (WGS) entry which is preliminary data.</text>
</comment>
<dbReference type="eggNOG" id="COG1841">
    <property type="taxonomic scope" value="Bacteria"/>
</dbReference>
<gene>
    <name evidence="8" type="ORF">CALK_1795</name>
</gene>
<dbReference type="InterPro" id="IPR005996">
    <property type="entry name" value="Ribosomal_uL30_bac-type"/>
</dbReference>
<dbReference type="Pfam" id="PF00327">
    <property type="entry name" value="Ribosomal_L30"/>
    <property type="match status" value="1"/>
</dbReference>
<proteinExistence type="inferred from homology"/>
<dbReference type="EMBL" id="ASJR01000015">
    <property type="protein sequence ID" value="ERP31306.1"/>
    <property type="molecule type" value="Genomic_DNA"/>
</dbReference>
<dbReference type="PANTHER" id="PTHR15892:SF2">
    <property type="entry name" value="LARGE RIBOSOMAL SUBUNIT PROTEIN UL30M"/>
    <property type="match status" value="1"/>
</dbReference>
<dbReference type="InterPro" id="IPR016082">
    <property type="entry name" value="Ribosomal_uL30_ferredoxin-like"/>
</dbReference>
<organism evidence="8 9">
    <name type="scientific">Chitinivibrio alkaliphilus ACht1</name>
    <dbReference type="NCBI Taxonomy" id="1313304"/>
    <lineage>
        <taxon>Bacteria</taxon>
        <taxon>Pseudomonadati</taxon>
        <taxon>Fibrobacterota</taxon>
        <taxon>Chitinivibrionia</taxon>
        <taxon>Chitinivibrionales</taxon>
        <taxon>Chitinivibrionaceae</taxon>
        <taxon>Chitinivibrio</taxon>
    </lineage>
</organism>
<evidence type="ECO:0000256" key="2">
    <source>
        <dbReference type="ARBA" id="ARBA00011838"/>
    </source>
</evidence>
<dbReference type="AlphaFoldDB" id="U7D6W2"/>
<comment type="subunit">
    <text evidence="2">Part of the 50S ribosomal subunit.</text>
</comment>
<protein>
    <recommendedName>
        <fullName evidence="5">50S ribosomal protein L30</fullName>
    </recommendedName>
</protein>
<dbReference type="Proteomes" id="UP000017148">
    <property type="component" value="Unassembled WGS sequence"/>
</dbReference>
<dbReference type="GO" id="GO:0003735">
    <property type="term" value="F:structural constituent of ribosome"/>
    <property type="evidence" value="ECO:0007669"/>
    <property type="project" value="InterPro"/>
</dbReference>
<evidence type="ECO:0000256" key="5">
    <source>
        <dbReference type="ARBA" id="ARBA00035492"/>
    </source>
</evidence>
<dbReference type="RefSeq" id="WP_022637229.1">
    <property type="nucleotide sequence ID" value="NZ_ASJR01000015.1"/>
</dbReference>
<keyword evidence="9" id="KW-1185">Reference proteome</keyword>
<dbReference type="PANTHER" id="PTHR15892">
    <property type="entry name" value="MITOCHONDRIAL RIBOSOMAL PROTEIN L30"/>
    <property type="match status" value="1"/>
</dbReference>
<evidence type="ECO:0000256" key="1">
    <source>
        <dbReference type="ARBA" id="ARBA00007594"/>
    </source>
</evidence>
<keyword evidence="3 6" id="KW-0689">Ribosomal protein</keyword>
<dbReference type="NCBIfam" id="TIGR01308">
    <property type="entry name" value="rpmD_bact"/>
    <property type="match status" value="1"/>
</dbReference>
<reference evidence="8 9" key="1">
    <citation type="journal article" date="2013" name="Environ. Microbiol.">
        <title>Genome analysis of Chitinivibrio alkaliphilus gen. nov., sp. nov., a novel extremely haloalkaliphilic anaerobic chitinolytic bacterium from the candidate phylum Termite Group 3.</title>
        <authorList>
            <person name="Sorokin D.Y."/>
            <person name="Gumerov V.M."/>
            <person name="Rakitin A.L."/>
            <person name="Beletsky A.V."/>
            <person name="Damste J.S."/>
            <person name="Muyzer G."/>
            <person name="Mardanov A.V."/>
            <person name="Ravin N.V."/>
        </authorList>
    </citation>
    <scope>NUCLEOTIDE SEQUENCE [LARGE SCALE GENOMIC DNA]</scope>
    <source>
        <strain evidence="8 9">ACht1</strain>
    </source>
</reference>
<dbReference type="HAMAP" id="MF_01371_B">
    <property type="entry name" value="Ribosomal_uL30_B"/>
    <property type="match status" value="1"/>
</dbReference>
<feature type="domain" description="Large ribosomal subunit protein uL30-like ferredoxin-like fold" evidence="7">
    <location>
        <begin position="5"/>
        <end position="55"/>
    </location>
</feature>
<dbReference type="PIRSF" id="PIRSF002211">
    <property type="entry name" value="Ribosomal_L30_bac-type"/>
    <property type="match status" value="1"/>
</dbReference>
<evidence type="ECO:0000313" key="9">
    <source>
        <dbReference type="Proteomes" id="UP000017148"/>
    </source>
</evidence>
<dbReference type="Gene3D" id="3.30.1390.20">
    <property type="entry name" value="Ribosomal protein L30, ferredoxin-like fold domain"/>
    <property type="match status" value="1"/>
</dbReference>
<dbReference type="PROSITE" id="PS00634">
    <property type="entry name" value="RIBOSOMAL_L30"/>
    <property type="match status" value="1"/>
</dbReference>
<accession>U7D6W2</accession>
<keyword evidence="4 6" id="KW-0687">Ribonucleoprotein</keyword>
<evidence type="ECO:0000256" key="3">
    <source>
        <dbReference type="ARBA" id="ARBA00022980"/>
    </source>
</evidence>
<dbReference type="InterPro" id="IPR018038">
    <property type="entry name" value="Ribosomal_uL30_CS"/>
</dbReference>
<evidence type="ECO:0000256" key="6">
    <source>
        <dbReference type="RuleBase" id="RU003734"/>
    </source>
</evidence>
<dbReference type="GO" id="GO:0022625">
    <property type="term" value="C:cytosolic large ribosomal subunit"/>
    <property type="evidence" value="ECO:0007669"/>
    <property type="project" value="TreeGrafter"/>
</dbReference>
<dbReference type="STRING" id="1313304.CALK_1795"/>
<dbReference type="PATRIC" id="fig|1313304.3.peg.1711"/>
<evidence type="ECO:0000313" key="8">
    <source>
        <dbReference type="EMBL" id="ERP31306.1"/>
    </source>
</evidence>
<dbReference type="CDD" id="cd01658">
    <property type="entry name" value="Ribosomal_L30"/>
    <property type="match status" value="1"/>
</dbReference>
<dbReference type="OrthoDB" id="9812790at2"/>
<evidence type="ECO:0000259" key="7">
    <source>
        <dbReference type="Pfam" id="PF00327"/>
    </source>
</evidence>
<dbReference type="SUPFAM" id="SSF55129">
    <property type="entry name" value="Ribosomal protein L30p/L7e"/>
    <property type="match status" value="1"/>
</dbReference>
<dbReference type="GO" id="GO:0006412">
    <property type="term" value="P:translation"/>
    <property type="evidence" value="ECO:0007669"/>
    <property type="project" value="InterPro"/>
</dbReference>
<comment type="similarity">
    <text evidence="1 6">Belongs to the universal ribosomal protein uL30 family.</text>
</comment>
<evidence type="ECO:0000256" key="4">
    <source>
        <dbReference type="ARBA" id="ARBA00023274"/>
    </source>
</evidence>
<name>U7D6W2_9BACT</name>